<dbReference type="GO" id="GO:0006935">
    <property type="term" value="P:chemotaxis"/>
    <property type="evidence" value="ECO:0007669"/>
    <property type="project" value="UniProtKB-KW"/>
</dbReference>
<dbReference type="SUPFAM" id="SSF58104">
    <property type="entry name" value="Methyl-accepting chemotaxis protein (MCP) signaling domain"/>
    <property type="match status" value="1"/>
</dbReference>
<feature type="transmembrane region" description="Helical" evidence="6">
    <location>
        <begin position="181"/>
        <end position="205"/>
    </location>
</feature>
<dbReference type="InterPro" id="IPR004089">
    <property type="entry name" value="MCPsignal_dom"/>
</dbReference>
<comment type="similarity">
    <text evidence="3">Belongs to the methyl-accepting chemotaxis (MCP) protein family.</text>
</comment>
<dbReference type="PANTHER" id="PTHR43531:SF11">
    <property type="entry name" value="METHYL-ACCEPTING CHEMOTAXIS PROTEIN 3"/>
    <property type="match status" value="1"/>
</dbReference>
<dbReference type="GO" id="GO:0005886">
    <property type="term" value="C:plasma membrane"/>
    <property type="evidence" value="ECO:0007669"/>
    <property type="project" value="TreeGrafter"/>
</dbReference>
<dbReference type="PANTHER" id="PTHR43531">
    <property type="entry name" value="PROTEIN ICFG"/>
    <property type="match status" value="1"/>
</dbReference>
<feature type="domain" description="HAMP" evidence="9">
    <location>
        <begin position="207"/>
        <end position="260"/>
    </location>
</feature>
<keyword evidence="4" id="KW-0807">Transducer</keyword>
<feature type="region of interest" description="Disordered" evidence="5">
    <location>
        <begin position="629"/>
        <end position="649"/>
    </location>
</feature>
<keyword evidence="6" id="KW-0472">Membrane</keyword>
<accession>A0A6H0ZQ35</accession>
<feature type="domain" description="T-SNARE coiled-coil homology" evidence="8">
    <location>
        <begin position="364"/>
        <end position="426"/>
    </location>
</feature>
<evidence type="ECO:0000256" key="3">
    <source>
        <dbReference type="ARBA" id="ARBA00029447"/>
    </source>
</evidence>
<dbReference type="GO" id="GO:0007165">
    <property type="term" value="P:signal transduction"/>
    <property type="evidence" value="ECO:0007669"/>
    <property type="project" value="UniProtKB-KW"/>
</dbReference>
<comment type="subcellular location">
    <subcellularLocation>
        <location evidence="1">Membrane</location>
    </subcellularLocation>
</comment>
<sequence>MRIRGRINLLVGLMSLVACTIGGLSIYAINEFWVRSHHFEQAAERAYKGEALNRLVTAVVMEARGIYAAADIAAAAPFADGMVKNLDAMDKLITGWAPLVPAEQKAGFDKLAGRSKEFRTFRLETVRLAKESGPQAASQQGNNEANRANRKAYQAEIDSIVKNDIAELEVVKAGVDAFSTAIFWVIVAVTVAGVGTGAAFGLYIGTRQLSAPIRRVSQVMSEVADGNLDAAVPYLGRKDEIGEMAAAVEVFKTNGREVRRMNAQESAMRAKSDDLQAGMAVVVDAAAAGDFSRRINKDYGDDNLNRFAATINALLIGVDNGVSETSRVIEGLARGDLTEKMDGEFRGVFAELQSNVNQTLAKLRETMREVRSSTEGISGNAGELPSAADDLSRRTEQQAAALEETSAALDEITAVVRNSTDRAQEASAMVAETKQKTEESANVVRDAISAMDRIEHASREISQIINVIDEIAFQTNLLALNAGVEAARAGEAGKGFAVVAQEVRELAQRSATAAKDIKALITKSGEEVGRGVSLVQRTGSALSEIEMRVLAINEHIHSIATAAKEQSTGLHEVNTAINQMDQVTQRNAAMVEETSAATHKLSSEADHLVTLVTRFNVGADGVQRNFRAETASRPARAAQPMRPVAVSDRTTAVASPARKLMNSVSRALSAQPAAAPAQGDWQEF</sequence>
<dbReference type="AlphaFoldDB" id="A0A6H0ZQ35"/>
<dbReference type="InterPro" id="IPR003660">
    <property type="entry name" value="HAMP_dom"/>
</dbReference>
<evidence type="ECO:0000256" key="2">
    <source>
        <dbReference type="ARBA" id="ARBA00022500"/>
    </source>
</evidence>
<dbReference type="PROSITE" id="PS51257">
    <property type="entry name" value="PROKAR_LIPOPROTEIN"/>
    <property type="match status" value="1"/>
</dbReference>
<dbReference type="Pfam" id="PF00672">
    <property type="entry name" value="HAMP"/>
    <property type="match status" value="1"/>
</dbReference>
<dbReference type="Gene3D" id="1.10.287.950">
    <property type="entry name" value="Methyl-accepting chemotaxis protein"/>
    <property type="match status" value="1"/>
</dbReference>
<evidence type="ECO:0000256" key="5">
    <source>
        <dbReference type="SAM" id="MobiDB-lite"/>
    </source>
</evidence>
<evidence type="ECO:0000259" key="8">
    <source>
        <dbReference type="PROSITE" id="PS50192"/>
    </source>
</evidence>
<dbReference type="SUPFAM" id="SSF158472">
    <property type="entry name" value="HAMP domain-like"/>
    <property type="match status" value="1"/>
</dbReference>
<dbReference type="CDD" id="cd06225">
    <property type="entry name" value="HAMP"/>
    <property type="match status" value="1"/>
</dbReference>
<protein>
    <submittedName>
        <fullName evidence="10">HAMP domain-containing protein</fullName>
    </submittedName>
</protein>
<feature type="domain" description="Methyl-accepting transducer" evidence="7">
    <location>
        <begin position="373"/>
        <end position="602"/>
    </location>
</feature>
<evidence type="ECO:0000313" key="11">
    <source>
        <dbReference type="Proteomes" id="UP000500870"/>
    </source>
</evidence>
<evidence type="ECO:0000256" key="6">
    <source>
        <dbReference type="SAM" id="Phobius"/>
    </source>
</evidence>
<proteinExistence type="inferred from homology"/>
<dbReference type="Pfam" id="PF00015">
    <property type="entry name" value="MCPsignal"/>
    <property type="match status" value="1"/>
</dbReference>
<gene>
    <name evidence="10" type="ORF">FOB41_14090</name>
</gene>
<keyword evidence="6" id="KW-0812">Transmembrane</keyword>
<dbReference type="InterPro" id="IPR051310">
    <property type="entry name" value="MCP_chemotaxis"/>
</dbReference>
<evidence type="ECO:0000256" key="1">
    <source>
        <dbReference type="ARBA" id="ARBA00004370"/>
    </source>
</evidence>
<feature type="region of interest" description="Disordered" evidence="5">
    <location>
        <begin position="371"/>
        <end position="394"/>
    </location>
</feature>
<dbReference type="RefSeq" id="WP_177319249.1">
    <property type="nucleotide sequence ID" value="NZ_CP050898.1"/>
</dbReference>
<dbReference type="SMART" id="SM00304">
    <property type="entry name" value="HAMP"/>
    <property type="match status" value="2"/>
</dbReference>
<dbReference type="SMART" id="SM00283">
    <property type="entry name" value="MA"/>
    <property type="match status" value="1"/>
</dbReference>
<keyword evidence="6" id="KW-1133">Transmembrane helix</keyword>
<dbReference type="InterPro" id="IPR000727">
    <property type="entry name" value="T_SNARE_dom"/>
</dbReference>
<dbReference type="GO" id="GO:0004888">
    <property type="term" value="F:transmembrane signaling receptor activity"/>
    <property type="evidence" value="ECO:0007669"/>
    <property type="project" value="TreeGrafter"/>
</dbReference>
<dbReference type="Pfam" id="PF18947">
    <property type="entry name" value="HAMP_2"/>
    <property type="match status" value="1"/>
</dbReference>
<feature type="transmembrane region" description="Helical" evidence="6">
    <location>
        <begin position="7"/>
        <end position="29"/>
    </location>
</feature>
<evidence type="ECO:0000259" key="7">
    <source>
        <dbReference type="PROSITE" id="PS50111"/>
    </source>
</evidence>
<organism evidence="10 11">
    <name type="scientific">Agrobacterium pusense</name>
    <dbReference type="NCBI Taxonomy" id="648995"/>
    <lineage>
        <taxon>Bacteria</taxon>
        <taxon>Pseudomonadati</taxon>
        <taxon>Pseudomonadota</taxon>
        <taxon>Alphaproteobacteria</taxon>
        <taxon>Hyphomicrobiales</taxon>
        <taxon>Rhizobiaceae</taxon>
        <taxon>Rhizobium/Agrobacterium group</taxon>
        <taxon>Agrobacterium</taxon>
    </lineage>
</organism>
<name>A0A6H0ZQ35_9HYPH</name>
<dbReference type="CDD" id="cd11386">
    <property type="entry name" value="MCP_signal"/>
    <property type="match status" value="1"/>
</dbReference>
<feature type="domain" description="HAMP" evidence="9">
    <location>
        <begin position="322"/>
        <end position="368"/>
    </location>
</feature>
<evidence type="ECO:0000256" key="4">
    <source>
        <dbReference type="PROSITE-ProRule" id="PRU00284"/>
    </source>
</evidence>
<dbReference type="PROSITE" id="PS50192">
    <property type="entry name" value="T_SNARE"/>
    <property type="match status" value="1"/>
</dbReference>
<dbReference type="PROSITE" id="PS50885">
    <property type="entry name" value="HAMP"/>
    <property type="match status" value="2"/>
</dbReference>
<keyword evidence="2" id="KW-0145">Chemotaxis</keyword>
<dbReference type="FunFam" id="1.10.287.950:FF:000001">
    <property type="entry name" value="Methyl-accepting chemotaxis sensory transducer"/>
    <property type="match status" value="1"/>
</dbReference>
<dbReference type="EMBL" id="CP050898">
    <property type="protein sequence ID" value="QIX22197.1"/>
    <property type="molecule type" value="Genomic_DNA"/>
</dbReference>
<dbReference type="Gene3D" id="1.10.8.500">
    <property type="entry name" value="HAMP domain in histidine kinase"/>
    <property type="match status" value="1"/>
</dbReference>
<dbReference type="PROSITE" id="PS50111">
    <property type="entry name" value="CHEMOTAXIS_TRANSDUC_2"/>
    <property type="match status" value="1"/>
</dbReference>
<reference evidence="10 11" key="1">
    <citation type="submission" date="2020-04" db="EMBL/GenBank/DDBJ databases">
        <title>FDA dAtabase for Regulatory Grade micrObial Sequences (FDA-ARGOS): Supporting development and validation of Infectious Disease Dx tests.</title>
        <authorList>
            <person name="Sciortino C."/>
            <person name="Tallon L."/>
            <person name="Sadzewicz L."/>
            <person name="Vavikolanu K."/>
            <person name="Mehta A."/>
            <person name="Aluvathingal J."/>
            <person name="Nadendla S."/>
            <person name="Nandy P."/>
            <person name="Geyer C."/>
            <person name="Yan Y."/>
            <person name="Sichtig H."/>
        </authorList>
    </citation>
    <scope>NUCLEOTIDE SEQUENCE [LARGE SCALE GENOMIC DNA]</scope>
    <source>
        <strain evidence="10 11">FDAARGOS_633</strain>
    </source>
</reference>
<dbReference type="Proteomes" id="UP000500870">
    <property type="component" value="Chromosome 1"/>
</dbReference>
<evidence type="ECO:0000259" key="9">
    <source>
        <dbReference type="PROSITE" id="PS50885"/>
    </source>
</evidence>
<evidence type="ECO:0000313" key="10">
    <source>
        <dbReference type="EMBL" id="QIX22197.1"/>
    </source>
</evidence>